<keyword evidence="3" id="KW-1185">Reference proteome</keyword>
<dbReference type="RefSeq" id="XP_041219291.1">
    <property type="nucleotide sequence ID" value="XM_041368246.1"/>
</dbReference>
<dbReference type="GeneID" id="64662544"/>
<protein>
    <submittedName>
        <fullName evidence="2">Uncharacterized protein</fullName>
    </submittedName>
</protein>
<feature type="region of interest" description="Disordered" evidence="1">
    <location>
        <begin position="82"/>
        <end position="101"/>
    </location>
</feature>
<comment type="caution">
    <text evidence="2">The sequence shown here is derived from an EMBL/GenBank/DDBJ whole genome shotgun (WGS) entry which is preliminary data.</text>
</comment>
<dbReference type="AlphaFoldDB" id="A0AAD4HDL3"/>
<evidence type="ECO:0000313" key="2">
    <source>
        <dbReference type="EMBL" id="KAG1893715.1"/>
    </source>
</evidence>
<dbReference type="Proteomes" id="UP001195769">
    <property type="component" value="Unassembled WGS sequence"/>
</dbReference>
<evidence type="ECO:0000256" key="1">
    <source>
        <dbReference type="SAM" id="MobiDB-lite"/>
    </source>
</evidence>
<accession>A0AAD4HDL3</accession>
<sequence>MLLPHSNEENDGKETVADIDRGTVDLTDSNGHAHRIHICLCVWDDPDRGGKGKVSSSLRGERTRQNMNSDNLPNVGEVAVSNENANGDHQNQENGENIVQQPNYEQEPSFTLTMSAMEWWNYAIATAQDNQEHNQVNPHELPLLHLPVPSMSRCDRCLLTLMIEERRDILMWLWQEMKDMERVLRLENM</sequence>
<feature type="region of interest" description="Disordered" evidence="1">
    <location>
        <begin position="48"/>
        <end position="75"/>
    </location>
</feature>
<name>A0AAD4HDL3_9AGAM</name>
<evidence type="ECO:0000313" key="3">
    <source>
        <dbReference type="Proteomes" id="UP001195769"/>
    </source>
</evidence>
<dbReference type="EMBL" id="JABBWK010000092">
    <property type="protein sequence ID" value="KAG1893715.1"/>
    <property type="molecule type" value="Genomic_DNA"/>
</dbReference>
<reference evidence="2" key="1">
    <citation type="journal article" date="2020" name="New Phytol.">
        <title>Comparative genomics reveals dynamic genome evolution in host specialist ectomycorrhizal fungi.</title>
        <authorList>
            <person name="Lofgren L.A."/>
            <person name="Nguyen N.H."/>
            <person name="Vilgalys R."/>
            <person name="Ruytinx J."/>
            <person name="Liao H.L."/>
            <person name="Branco S."/>
            <person name="Kuo A."/>
            <person name="LaButti K."/>
            <person name="Lipzen A."/>
            <person name="Andreopoulos W."/>
            <person name="Pangilinan J."/>
            <person name="Riley R."/>
            <person name="Hundley H."/>
            <person name="Na H."/>
            <person name="Barry K."/>
            <person name="Grigoriev I.V."/>
            <person name="Stajich J.E."/>
            <person name="Kennedy P.G."/>
        </authorList>
    </citation>
    <scope>NUCLEOTIDE SEQUENCE</scope>
    <source>
        <strain evidence="2">FC203</strain>
    </source>
</reference>
<gene>
    <name evidence="2" type="ORF">F5891DRAFT_1196056</name>
</gene>
<organism evidence="2 3">
    <name type="scientific">Suillus fuscotomentosus</name>
    <dbReference type="NCBI Taxonomy" id="1912939"/>
    <lineage>
        <taxon>Eukaryota</taxon>
        <taxon>Fungi</taxon>
        <taxon>Dikarya</taxon>
        <taxon>Basidiomycota</taxon>
        <taxon>Agaricomycotina</taxon>
        <taxon>Agaricomycetes</taxon>
        <taxon>Agaricomycetidae</taxon>
        <taxon>Boletales</taxon>
        <taxon>Suillineae</taxon>
        <taxon>Suillaceae</taxon>
        <taxon>Suillus</taxon>
    </lineage>
</organism>
<proteinExistence type="predicted"/>